<accession>A0A833WCZ3</accession>
<comment type="cofactor">
    <cofactor evidence="1">
        <name>Cu cation</name>
        <dbReference type="ChEBI" id="CHEBI:23378"/>
    </cofactor>
</comment>
<reference evidence="5" key="1">
    <citation type="submission" date="2019-11" db="EMBL/GenBank/DDBJ databases">
        <title>The nuclear and mitochondrial genomes of Frieseomelitta varia - a highly eusocial stingless bee (Meliponini) with a permanently sterile worker caste.</title>
        <authorList>
            <person name="Freitas F.C.P."/>
            <person name="Lourenco A.P."/>
            <person name="Nunes F.M.F."/>
            <person name="Paschoal A.R."/>
            <person name="Abreu F.C.P."/>
            <person name="Barbin F.O."/>
            <person name="Bataglia L."/>
            <person name="Cardoso-Junior C.A.M."/>
            <person name="Cervoni M.S."/>
            <person name="Silva S.R."/>
            <person name="Dalarmi F."/>
            <person name="Del Lama M.A."/>
            <person name="Depintor T.S."/>
            <person name="Ferreira K.M."/>
            <person name="Goria P.S."/>
            <person name="Jaskot M.C."/>
            <person name="Lago D.C."/>
            <person name="Luna-Lucena D."/>
            <person name="Moda L.M."/>
            <person name="Nascimento L."/>
            <person name="Pedrino M."/>
            <person name="Rabico F.O."/>
            <person name="Sanches F.C."/>
            <person name="Santos D.E."/>
            <person name="Santos C.G."/>
            <person name="Vieira J."/>
            <person name="Lopes T.F."/>
            <person name="Barchuk A.R."/>
            <person name="Hartfelder K."/>
            <person name="Simoes Z.L.P."/>
            <person name="Bitondi M.M.G."/>
            <person name="Pinheiro D.G."/>
        </authorList>
    </citation>
    <scope>NUCLEOTIDE SEQUENCE</scope>
    <source>
        <strain evidence="5">USP_RPSP 00005682</strain>
        <tissue evidence="5">Whole individual</tissue>
    </source>
</reference>
<dbReference type="SUPFAM" id="SSF49503">
    <property type="entry name" value="Cupredoxins"/>
    <property type="match status" value="1"/>
</dbReference>
<keyword evidence="2" id="KW-0460">Magnesium</keyword>
<evidence type="ECO:0000256" key="1">
    <source>
        <dbReference type="ARBA" id="ARBA00001935"/>
    </source>
</evidence>
<feature type="domain" description="Cytochrome oxidase subunit II copper A binding" evidence="4">
    <location>
        <begin position="195"/>
        <end position="218"/>
    </location>
</feature>
<dbReference type="InterPro" id="IPR002429">
    <property type="entry name" value="CcO_II-like_C"/>
</dbReference>
<evidence type="ECO:0000313" key="5">
    <source>
        <dbReference type="EMBL" id="KAF3428023.1"/>
    </source>
</evidence>
<dbReference type="EMBL" id="WNWW01000235">
    <property type="protein sequence ID" value="KAF3428023.1"/>
    <property type="molecule type" value="Genomic_DNA"/>
</dbReference>
<keyword evidence="6" id="KW-1185">Reference proteome</keyword>
<comment type="catalytic activity">
    <reaction evidence="3">
        <text>4 Fe(II)-[cytochrome c] + O2 + 8 H(+)(in) = 4 Fe(III)-[cytochrome c] + 2 H2O + 4 H(+)(out)</text>
        <dbReference type="Rhea" id="RHEA:11436"/>
        <dbReference type="Rhea" id="RHEA-COMP:10350"/>
        <dbReference type="Rhea" id="RHEA-COMP:14399"/>
        <dbReference type="ChEBI" id="CHEBI:15377"/>
        <dbReference type="ChEBI" id="CHEBI:15378"/>
        <dbReference type="ChEBI" id="CHEBI:15379"/>
        <dbReference type="ChEBI" id="CHEBI:29033"/>
        <dbReference type="ChEBI" id="CHEBI:29034"/>
        <dbReference type="EC" id="7.1.1.9"/>
    </reaction>
    <physiologicalReaction direction="left-to-right" evidence="3">
        <dbReference type="Rhea" id="RHEA:11437"/>
    </physiologicalReaction>
</comment>
<dbReference type="GO" id="GO:0005507">
    <property type="term" value="F:copper ion binding"/>
    <property type="evidence" value="ECO:0007669"/>
    <property type="project" value="InterPro"/>
</dbReference>
<protein>
    <recommendedName>
        <fullName evidence="4">Cytochrome oxidase subunit II copper A binding domain-containing protein</fullName>
    </recommendedName>
</protein>
<dbReference type="Proteomes" id="UP000655588">
    <property type="component" value="Unassembled WGS sequence"/>
</dbReference>
<dbReference type="Pfam" id="PF00116">
    <property type="entry name" value="COX2"/>
    <property type="match status" value="1"/>
</dbReference>
<comment type="caution">
    <text evidence="5">The sequence shown here is derived from an EMBL/GenBank/DDBJ whole genome shotgun (WGS) entry which is preliminary data.</text>
</comment>
<sequence length="267" mass="31452">MEPRSRTPRRAGSNRPKNRTILYFSGQRFNLLTNSFNARLVRKIPSQVDVAPNGNKVMLLTQGHEQHHRNQKSEIRNKKGRIEKRQVQVEIRESRATALDFVVRLLESSSPQVNSRGTSHRQPGISSNLHYNLTINTLNVNVFNWNIGYIRHNVGYVIYYSITCYNYTLYKDYHTHLRLNANTNHKENEDTEIIPRVFFGQCSEICGINHRFIPIILERTDKKILQLWDKRFTTCDFCPKVATFLSLLKFINYRLWIIYDCGLYCRL</sequence>
<proteinExistence type="predicted"/>
<evidence type="ECO:0000313" key="6">
    <source>
        <dbReference type="Proteomes" id="UP000655588"/>
    </source>
</evidence>
<evidence type="ECO:0000256" key="3">
    <source>
        <dbReference type="ARBA" id="ARBA00049512"/>
    </source>
</evidence>
<gene>
    <name evidence="5" type="ORF">E2986_13316</name>
</gene>
<dbReference type="AlphaFoldDB" id="A0A833WCZ3"/>
<evidence type="ECO:0000256" key="2">
    <source>
        <dbReference type="ARBA" id="ARBA00022842"/>
    </source>
</evidence>
<dbReference type="GO" id="GO:0004129">
    <property type="term" value="F:cytochrome-c oxidase activity"/>
    <property type="evidence" value="ECO:0007669"/>
    <property type="project" value="UniProtKB-EC"/>
</dbReference>
<evidence type="ECO:0000259" key="4">
    <source>
        <dbReference type="Pfam" id="PF00116"/>
    </source>
</evidence>
<name>A0A833WCZ3_9HYME</name>
<dbReference type="InterPro" id="IPR008972">
    <property type="entry name" value="Cupredoxin"/>
</dbReference>
<dbReference type="GO" id="GO:0016020">
    <property type="term" value="C:membrane"/>
    <property type="evidence" value="ECO:0007669"/>
    <property type="project" value="InterPro"/>
</dbReference>
<organism evidence="5 6">
    <name type="scientific">Frieseomelitta varia</name>
    <dbReference type="NCBI Taxonomy" id="561572"/>
    <lineage>
        <taxon>Eukaryota</taxon>
        <taxon>Metazoa</taxon>
        <taxon>Ecdysozoa</taxon>
        <taxon>Arthropoda</taxon>
        <taxon>Hexapoda</taxon>
        <taxon>Insecta</taxon>
        <taxon>Pterygota</taxon>
        <taxon>Neoptera</taxon>
        <taxon>Endopterygota</taxon>
        <taxon>Hymenoptera</taxon>
        <taxon>Apocrita</taxon>
        <taxon>Aculeata</taxon>
        <taxon>Apoidea</taxon>
        <taxon>Anthophila</taxon>
        <taxon>Apidae</taxon>
        <taxon>Frieseomelitta</taxon>
    </lineage>
</organism>